<evidence type="ECO:0000259" key="10">
    <source>
        <dbReference type="PROSITE" id="PS50090"/>
    </source>
</evidence>
<dbReference type="CDD" id="cd00167">
    <property type="entry name" value="SANT"/>
    <property type="match status" value="1"/>
</dbReference>
<dbReference type="FunFam" id="1.10.10.60:FF:000014">
    <property type="entry name" value="SWI/SNF complex subunit SMARCC2 isoform C"/>
    <property type="match status" value="1"/>
</dbReference>
<feature type="compositionally biased region" description="Polar residues" evidence="9">
    <location>
        <begin position="337"/>
        <end position="352"/>
    </location>
</feature>
<dbReference type="Pfam" id="PF04433">
    <property type="entry name" value="SWIRM"/>
    <property type="match status" value="1"/>
</dbReference>
<evidence type="ECO:0000259" key="11">
    <source>
        <dbReference type="PROSITE" id="PS50102"/>
    </source>
</evidence>
<sequence length="823" mass="89849">MAYQSIPGPGSGSGSSSGSGFQFLNSPFGDTTYTKVFVGGLAWETQSETMRRYFEEFGEILEAVVITDRNTGRSKGYGFVTFRDPEAARRACADPTPIIDGRRANCNLASLGRPRPSMPYGRPRPAAPYTGSVQVARGGYVGSIGYQHPLSYSYQHGLMYPPYGYQAYGPEYVYPQGVYNPYAGQHYLQIYGVPGTVNTAVYPYGQLGQTIPSGHGYTAVPSYAVPGHQVVQFGGPSVNAMTSSPMPTIQSPYPTGIAAPVAAQPQFIVPAPSPQYMQGSGSDQTAGSYVVILTTKKSESLQRVDPLGSLLSFFRSLRAEASTMATNSPLKEAPGPSTETPSKPPLSSQAPIPTSFPLPVKTEAPPTTATSRNTPPAAATTSSRPPHPTPPPSNADVVHVPSYSRWFSWNKIHECEVRFLPEFFDSSPSKNPRVYMYYRNSIVKQFRENPLRKLTFTDARKTLVGDVGSIRRVFDFLEAWGLVNYSPSAHNKPLRWDDKETKSETKGGGGASHESSKTGPNRESSNKVVCSGCKLVCSIACFACDKYDLTLCARCYVRGNYRVGVNSSDFRRVEISEDMKADWTEKETLHLLEAVMHYGDDWKRVSQHVGGRSEKECVTRFIKLPFGEEYLKYPDSGDPDNKQNPVKDQVDVECGLETSGASFPAKRMRLSPLADASNPIMAQAAFLSTLAGVDVAEAAARAAVTSLSQVNHGVSGVLRSTKLREPDVASNGDATLNALEGAYIEANSQLQKEELDVERAISGITMQMKGIQDKLVRFEELDLQREKEMQQLEQLKSTLFVDQLTLLFHRSSGAKGEERMAGP</sequence>
<dbReference type="Gene3D" id="1.10.10.60">
    <property type="entry name" value="Homeodomain-like"/>
    <property type="match status" value="1"/>
</dbReference>
<protein>
    <submittedName>
        <fullName evidence="15">SWI/SNF complex subunit SWI3B</fullName>
    </submittedName>
</protein>
<keyword evidence="4" id="KW-0805">Transcription regulation</keyword>
<dbReference type="CDD" id="cd12384">
    <property type="entry name" value="RRM_RBM24_RBM38_like"/>
    <property type="match status" value="1"/>
</dbReference>
<organism evidence="15 16">
    <name type="scientific">Morella rubra</name>
    <name type="common">Chinese bayberry</name>
    <dbReference type="NCBI Taxonomy" id="262757"/>
    <lineage>
        <taxon>Eukaryota</taxon>
        <taxon>Viridiplantae</taxon>
        <taxon>Streptophyta</taxon>
        <taxon>Embryophyta</taxon>
        <taxon>Tracheophyta</taxon>
        <taxon>Spermatophyta</taxon>
        <taxon>Magnoliopsida</taxon>
        <taxon>eudicotyledons</taxon>
        <taxon>Gunneridae</taxon>
        <taxon>Pentapetalae</taxon>
        <taxon>rosids</taxon>
        <taxon>fabids</taxon>
        <taxon>Fagales</taxon>
        <taxon>Myricaceae</taxon>
        <taxon>Morella</taxon>
    </lineage>
</organism>
<evidence type="ECO:0000256" key="6">
    <source>
        <dbReference type="ARBA" id="ARBA00023242"/>
    </source>
</evidence>
<feature type="coiled-coil region" evidence="8">
    <location>
        <begin position="736"/>
        <end position="798"/>
    </location>
</feature>
<dbReference type="GO" id="GO:0003723">
    <property type="term" value="F:RNA binding"/>
    <property type="evidence" value="ECO:0007669"/>
    <property type="project" value="UniProtKB-UniRule"/>
</dbReference>
<reference evidence="15 16" key="1">
    <citation type="journal article" date="2019" name="Plant Biotechnol. J.">
        <title>The red bayberry genome and genetic basis of sex determination.</title>
        <authorList>
            <person name="Jia H.M."/>
            <person name="Jia H.J."/>
            <person name="Cai Q.L."/>
            <person name="Wang Y."/>
            <person name="Zhao H.B."/>
            <person name="Yang W.F."/>
            <person name="Wang G.Y."/>
            <person name="Li Y.H."/>
            <person name="Zhan D.L."/>
            <person name="Shen Y.T."/>
            <person name="Niu Q.F."/>
            <person name="Chang L."/>
            <person name="Qiu J."/>
            <person name="Zhao L."/>
            <person name="Xie H.B."/>
            <person name="Fu W.Y."/>
            <person name="Jin J."/>
            <person name="Li X.W."/>
            <person name="Jiao Y."/>
            <person name="Zhou C.C."/>
            <person name="Tu T."/>
            <person name="Chai C.Y."/>
            <person name="Gao J.L."/>
            <person name="Fan L.J."/>
            <person name="van de Weg E."/>
            <person name="Wang J.Y."/>
            <person name="Gao Z.S."/>
        </authorList>
    </citation>
    <scope>NUCLEOTIDE SEQUENCE [LARGE SCALE GENOMIC DNA]</scope>
    <source>
        <tissue evidence="15">Leaves</tissue>
    </source>
</reference>
<dbReference type="InterPro" id="IPR007526">
    <property type="entry name" value="SWIRM"/>
</dbReference>
<proteinExistence type="predicted"/>
<feature type="region of interest" description="Disordered" evidence="9">
    <location>
        <begin position="494"/>
        <end position="526"/>
    </location>
</feature>
<gene>
    <name evidence="15" type="ORF">CJ030_MR8G007383</name>
</gene>
<dbReference type="SUPFAM" id="SSF46689">
    <property type="entry name" value="Homeodomain-like"/>
    <property type="match status" value="2"/>
</dbReference>
<comment type="caution">
    <text evidence="15">The sequence shown here is derived from an EMBL/GenBank/DDBJ whole genome shotgun (WGS) entry which is preliminary data.</text>
</comment>
<keyword evidence="2" id="KW-0217">Developmental protein</keyword>
<dbReference type="InterPro" id="IPR017930">
    <property type="entry name" value="Myb_dom"/>
</dbReference>
<dbReference type="PROSITE" id="PS50090">
    <property type="entry name" value="MYB_LIKE"/>
    <property type="match status" value="1"/>
</dbReference>
<dbReference type="Proteomes" id="UP000516437">
    <property type="component" value="Chromosome 8"/>
</dbReference>
<feature type="compositionally biased region" description="Polar residues" evidence="9">
    <location>
        <begin position="517"/>
        <end position="526"/>
    </location>
</feature>
<evidence type="ECO:0000259" key="14">
    <source>
        <dbReference type="PROSITE" id="PS51294"/>
    </source>
</evidence>
<feature type="compositionally biased region" description="Basic and acidic residues" evidence="9">
    <location>
        <begin position="494"/>
        <end position="505"/>
    </location>
</feature>
<dbReference type="PANTHER" id="PTHR11176">
    <property type="entry name" value="BOULE-RELATED"/>
    <property type="match status" value="1"/>
</dbReference>
<evidence type="ECO:0000256" key="9">
    <source>
        <dbReference type="SAM" id="MobiDB-lite"/>
    </source>
</evidence>
<name>A0A6A1USZ0_9ROSI</name>
<dbReference type="FunFam" id="1.10.10.10:FF:000020">
    <property type="entry name" value="SWI/SNF complex subunit SMARCC2 isoform c"/>
    <property type="match status" value="1"/>
</dbReference>
<feature type="domain" description="Myb-like" evidence="10">
    <location>
        <begin position="580"/>
        <end position="625"/>
    </location>
</feature>
<dbReference type="EMBL" id="RXIC02000026">
    <property type="protein sequence ID" value="KAB1203505.1"/>
    <property type="molecule type" value="Genomic_DNA"/>
</dbReference>
<dbReference type="GO" id="GO:0005634">
    <property type="term" value="C:nucleus"/>
    <property type="evidence" value="ECO:0007669"/>
    <property type="project" value="UniProtKB-SubCell"/>
</dbReference>
<evidence type="ECO:0000313" key="16">
    <source>
        <dbReference type="Proteomes" id="UP000516437"/>
    </source>
</evidence>
<dbReference type="InterPro" id="IPR001005">
    <property type="entry name" value="SANT/Myb"/>
</dbReference>
<dbReference type="InterPro" id="IPR017884">
    <property type="entry name" value="SANT_dom"/>
</dbReference>
<dbReference type="Gene3D" id="1.10.10.10">
    <property type="entry name" value="Winged helix-like DNA-binding domain superfamily/Winged helix DNA-binding domain"/>
    <property type="match status" value="1"/>
</dbReference>
<dbReference type="InterPro" id="IPR009057">
    <property type="entry name" value="Homeodomain-like_sf"/>
</dbReference>
<dbReference type="PROSITE" id="PS50934">
    <property type="entry name" value="SWIRM"/>
    <property type="match status" value="1"/>
</dbReference>
<evidence type="ECO:0000256" key="4">
    <source>
        <dbReference type="ARBA" id="ARBA00023015"/>
    </source>
</evidence>
<feature type="domain" description="RRM" evidence="11">
    <location>
        <begin position="34"/>
        <end position="111"/>
    </location>
</feature>
<evidence type="ECO:0000256" key="1">
    <source>
        <dbReference type="ARBA" id="ARBA00004123"/>
    </source>
</evidence>
<evidence type="ECO:0000313" key="15">
    <source>
        <dbReference type="EMBL" id="KAB1203505.1"/>
    </source>
</evidence>
<dbReference type="PANTHER" id="PTHR11176:SF57">
    <property type="entry name" value="PROTEIN BOULE"/>
    <property type="match status" value="1"/>
</dbReference>
<dbReference type="OrthoDB" id="118550at2759"/>
<feature type="domain" description="HTH myb-type" evidence="14">
    <location>
        <begin position="580"/>
        <end position="617"/>
    </location>
</feature>
<feature type="domain" description="SWIRM" evidence="12">
    <location>
        <begin position="398"/>
        <end position="494"/>
    </location>
</feature>
<dbReference type="AlphaFoldDB" id="A0A6A1USZ0"/>
<dbReference type="Gene3D" id="3.30.70.330">
    <property type="match status" value="1"/>
</dbReference>
<evidence type="ECO:0000256" key="2">
    <source>
        <dbReference type="ARBA" id="ARBA00022473"/>
    </source>
</evidence>
<dbReference type="Pfam" id="PF00076">
    <property type="entry name" value="RRM_1"/>
    <property type="match status" value="1"/>
</dbReference>
<dbReference type="Pfam" id="PF00249">
    <property type="entry name" value="Myb_DNA-binding"/>
    <property type="match status" value="1"/>
</dbReference>
<dbReference type="InterPro" id="IPR035979">
    <property type="entry name" value="RBD_domain_sf"/>
</dbReference>
<dbReference type="SMART" id="SM00717">
    <property type="entry name" value="SANT"/>
    <property type="match status" value="1"/>
</dbReference>
<evidence type="ECO:0000259" key="12">
    <source>
        <dbReference type="PROSITE" id="PS50934"/>
    </source>
</evidence>
<accession>A0A6A1USZ0</accession>
<dbReference type="FunFam" id="3.30.70.330:FF:000250">
    <property type="entry name" value="RNA-binding (RRM/RBD/RNP motifs) family protein"/>
    <property type="match status" value="1"/>
</dbReference>
<evidence type="ECO:0000259" key="13">
    <source>
        <dbReference type="PROSITE" id="PS51293"/>
    </source>
</evidence>
<dbReference type="PROSITE" id="PS51293">
    <property type="entry name" value="SANT"/>
    <property type="match status" value="1"/>
</dbReference>
<dbReference type="SMART" id="SM00360">
    <property type="entry name" value="RRM"/>
    <property type="match status" value="1"/>
</dbReference>
<dbReference type="InterPro" id="IPR036388">
    <property type="entry name" value="WH-like_DNA-bd_sf"/>
</dbReference>
<feature type="domain" description="SANT" evidence="13">
    <location>
        <begin position="578"/>
        <end position="629"/>
    </location>
</feature>
<evidence type="ECO:0000256" key="8">
    <source>
        <dbReference type="SAM" id="Coils"/>
    </source>
</evidence>
<dbReference type="PROSITE" id="PS51294">
    <property type="entry name" value="HTH_MYB"/>
    <property type="match status" value="1"/>
</dbReference>
<keyword evidence="5" id="KW-0804">Transcription</keyword>
<evidence type="ECO:0000256" key="7">
    <source>
        <dbReference type="PROSITE-ProRule" id="PRU00176"/>
    </source>
</evidence>
<comment type="subcellular location">
    <subcellularLocation>
        <location evidence="1">Nucleus</location>
    </subcellularLocation>
</comment>
<dbReference type="InterPro" id="IPR000504">
    <property type="entry name" value="RRM_dom"/>
</dbReference>
<feature type="compositionally biased region" description="Low complexity" evidence="9">
    <location>
        <begin position="364"/>
        <end position="384"/>
    </location>
</feature>
<keyword evidence="16" id="KW-1185">Reference proteome</keyword>
<keyword evidence="8" id="KW-0175">Coiled coil</keyword>
<dbReference type="InterPro" id="IPR012677">
    <property type="entry name" value="Nucleotide-bd_a/b_plait_sf"/>
</dbReference>
<dbReference type="PROSITE" id="PS50102">
    <property type="entry name" value="RRM"/>
    <property type="match status" value="1"/>
</dbReference>
<evidence type="ECO:0000256" key="3">
    <source>
        <dbReference type="ARBA" id="ARBA00022884"/>
    </source>
</evidence>
<dbReference type="SUPFAM" id="SSF54928">
    <property type="entry name" value="RNA-binding domain, RBD"/>
    <property type="match status" value="1"/>
</dbReference>
<keyword evidence="3 7" id="KW-0694">RNA-binding</keyword>
<evidence type="ECO:0000256" key="5">
    <source>
        <dbReference type="ARBA" id="ARBA00023163"/>
    </source>
</evidence>
<feature type="region of interest" description="Disordered" evidence="9">
    <location>
        <begin position="324"/>
        <end position="396"/>
    </location>
</feature>
<keyword evidence="6" id="KW-0539">Nucleus</keyword>